<dbReference type="EMBL" id="CH940762">
    <property type="protein sequence ID" value="EDW57375.2"/>
    <property type="molecule type" value="Genomic_DNA"/>
</dbReference>
<evidence type="ECO:0000313" key="2">
    <source>
        <dbReference type="EMBL" id="EDW57375.2"/>
    </source>
</evidence>
<organism evidence="2 3">
    <name type="scientific">Drosophila virilis</name>
    <name type="common">Fruit fly</name>
    <dbReference type="NCBI Taxonomy" id="7244"/>
    <lineage>
        <taxon>Eukaryota</taxon>
        <taxon>Metazoa</taxon>
        <taxon>Ecdysozoa</taxon>
        <taxon>Arthropoda</taxon>
        <taxon>Hexapoda</taxon>
        <taxon>Insecta</taxon>
        <taxon>Pterygota</taxon>
        <taxon>Neoptera</taxon>
        <taxon>Endopterygota</taxon>
        <taxon>Diptera</taxon>
        <taxon>Brachycera</taxon>
        <taxon>Muscomorpha</taxon>
        <taxon>Ephydroidea</taxon>
        <taxon>Drosophilidae</taxon>
        <taxon>Drosophila</taxon>
    </lineage>
</organism>
<dbReference type="eggNOG" id="ENOG502T9FI">
    <property type="taxonomic scope" value="Eukaryota"/>
</dbReference>
<evidence type="ECO:0000313" key="3">
    <source>
        <dbReference type="Proteomes" id="UP000008792"/>
    </source>
</evidence>
<keyword evidence="3" id="KW-1185">Reference proteome</keyword>
<dbReference type="HOGENOM" id="CLU_804806_0_0_1"/>
<feature type="region of interest" description="Disordered" evidence="1">
    <location>
        <begin position="153"/>
        <end position="172"/>
    </location>
</feature>
<accession>B4MGZ2</accession>
<dbReference type="Proteomes" id="UP000008792">
    <property type="component" value="Unassembled WGS sequence"/>
</dbReference>
<dbReference type="AlphaFoldDB" id="B4MGZ2"/>
<sequence>MAMTTPYGVPSAVPYVLPVSRHRRWVNPLLNIFIRLLLQQQLPLLWALLAALPATRAALTPPNGYDDDNTPLQLRLEDLEREQEQHFDLNRPPLLPTHYEWHPSIAASVPPSYVHDAAQLEQAERLRQLHQQHQQLSAGYALPGQLPDGLLLLHDGNLSPTPSSAPTTATTKTRTRLLQPIVPFDLDLQLQLNGVQYLSGNALSSGAAQLPRPIPRPVVRPLRPPYDFLQQQPPLLRPGLGPHPSPATLPLLLQQSKQFAYAPMPQRNYAPAPRIPLPYPPSFVSITTRSPASGHSASHSKPFRPSQPDLTPDLFAGRDSKSLLDSYIPSWEVLRLYQQHQSPRPFQRHTLAYAVPSLRVFKRDSKLDRSSERSRIVKKSLDKQLNLR</sequence>
<gene>
    <name evidence="2" type="primary">Dvir\GJ16339</name>
    <name evidence="2" type="ORF">Dvir_GJ16339</name>
</gene>
<dbReference type="InParanoid" id="B4MGZ2"/>
<evidence type="ECO:0000256" key="1">
    <source>
        <dbReference type="SAM" id="MobiDB-lite"/>
    </source>
</evidence>
<feature type="region of interest" description="Disordered" evidence="1">
    <location>
        <begin position="288"/>
        <end position="312"/>
    </location>
</feature>
<name>B4MGZ2_DROVI</name>
<proteinExistence type="predicted"/>
<dbReference type="OrthoDB" id="8017939at2759"/>
<protein>
    <submittedName>
        <fullName evidence="2">Uncharacterized protein</fullName>
    </submittedName>
</protein>
<feature type="compositionally biased region" description="Polar residues" evidence="1">
    <location>
        <begin position="288"/>
        <end position="299"/>
    </location>
</feature>
<reference evidence="2 3" key="1">
    <citation type="journal article" date="2007" name="Nature">
        <title>Evolution of genes and genomes on the Drosophila phylogeny.</title>
        <authorList>
            <consortium name="Drosophila 12 Genomes Consortium"/>
            <person name="Clark A.G."/>
            <person name="Eisen M.B."/>
            <person name="Smith D.R."/>
            <person name="Bergman C.M."/>
            <person name="Oliver B."/>
            <person name="Markow T.A."/>
            <person name="Kaufman T.C."/>
            <person name="Kellis M."/>
            <person name="Gelbart W."/>
            <person name="Iyer V.N."/>
            <person name="Pollard D.A."/>
            <person name="Sackton T.B."/>
            <person name="Larracuente A.M."/>
            <person name="Singh N.D."/>
            <person name="Abad J.P."/>
            <person name="Abt D.N."/>
            <person name="Adryan B."/>
            <person name="Aguade M."/>
            <person name="Akashi H."/>
            <person name="Anderson W.W."/>
            <person name="Aquadro C.F."/>
            <person name="Ardell D.H."/>
            <person name="Arguello R."/>
            <person name="Artieri C.G."/>
            <person name="Barbash D.A."/>
            <person name="Barker D."/>
            <person name="Barsanti P."/>
            <person name="Batterham P."/>
            <person name="Batzoglou S."/>
            <person name="Begun D."/>
            <person name="Bhutkar A."/>
            <person name="Blanco E."/>
            <person name="Bosak S.A."/>
            <person name="Bradley R.K."/>
            <person name="Brand A.D."/>
            <person name="Brent M.R."/>
            <person name="Brooks A.N."/>
            <person name="Brown R.H."/>
            <person name="Butlin R.K."/>
            <person name="Caggese C."/>
            <person name="Calvi B.R."/>
            <person name="Bernardo de Carvalho A."/>
            <person name="Caspi A."/>
            <person name="Castrezana S."/>
            <person name="Celniker S.E."/>
            <person name="Chang J.L."/>
            <person name="Chapple C."/>
            <person name="Chatterji S."/>
            <person name="Chinwalla A."/>
            <person name="Civetta A."/>
            <person name="Clifton S.W."/>
            <person name="Comeron J.M."/>
            <person name="Costello J.C."/>
            <person name="Coyne J.A."/>
            <person name="Daub J."/>
            <person name="David R.G."/>
            <person name="Delcher A.L."/>
            <person name="Delehaunty K."/>
            <person name="Do C.B."/>
            <person name="Ebling H."/>
            <person name="Edwards K."/>
            <person name="Eickbush T."/>
            <person name="Evans J.D."/>
            <person name="Filipski A."/>
            <person name="Findeiss S."/>
            <person name="Freyhult E."/>
            <person name="Fulton L."/>
            <person name="Fulton R."/>
            <person name="Garcia A.C."/>
            <person name="Gardiner A."/>
            <person name="Garfield D.A."/>
            <person name="Garvin B.E."/>
            <person name="Gibson G."/>
            <person name="Gilbert D."/>
            <person name="Gnerre S."/>
            <person name="Godfrey J."/>
            <person name="Good R."/>
            <person name="Gotea V."/>
            <person name="Gravely B."/>
            <person name="Greenberg A.J."/>
            <person name="Griffiths-Jones S."/>
            <person name="Gross S."/>
            <person name="Guigo R."/>
            <person name="Gustafson E.A."/>
            <person name="Haerty W."/>
            <person name="Hahn M.W."/>
            <person name="Halligan D.L."/>
            <person name="Halpern A.L."/>
            <person name="Halter G.M."/>
            <person name="Han M.V."/>
            <person name="Heger A."/>
            <person name="Hillier L."/>
            <person name="Hinrichs A.S."/>
            <person name="Holmes I."/>
            <person name="Hoskins R.A."/>
            <person name="Hubisz M.J."/>
            <person name="Hultmark D."/>
            <person name="Huntley M.A."/>
            <person name="Jaffe D.B."/>
            <person name="Jagadeeshan S."/>
            <person name="Jeck W.R."/>
            <person name="Johnson J."/>
            <person name="Jones C.D."/>
            <person name="Jordan W.C."/>
            <person name="Karpen G.H."/>
            <person name="Kataoka E."/>
            <person name="Keightley P.D."/>
            <person name="Kheradpour P."/>
            <person name="Kirkness E.F."/>
            <person name="Koerich L.B."/>
            <person name="Kristiansen K."/>
            <person name="Kudrna D."/>
            <person name="Kulathinal R.J."/>
            <person name="Kumar S."/>
            <person name="Kwok R."/>
            <person name="Lander E."/>
            <person name="Langley C.H."/>
            <person name="Lapoint R."/>
            <person name="Lazzaro B.P."/>
            <person name="Lee S.J."/>
            <person name="Levesque L."/>
            <person name="Li R."/>
            <person name="Lin C.F."/>
            <person name="Lin M.F."/>
            <person name="Lindblad-Toh K."/>
            <person name="Llopart A."/>
            <person name="Long M."/>
            <person name="Low L."/>
            <person name="Lozovsky E."/>
            <person name="Lu J."/>
            <person name="Luo M."/>
            <person name="Machado C.A."/>
            <person name="Makalowski W."/>
            <person name="Marzo M."/>
            <person name="Matsuda M."/>
            <person name="Matzkin L."/>
            <person name="McAllister B."/>
            <person name="McBride C.S."/>
            <person name="McKernan B."/>
            <person name="McKernan K."/>
            <person name="Mendez-Lago M."/>
            <person name="Minx P."/>
            <person name="Mollenhauer M.U."/>
            <person name="Montooth K."/>
            <person name="Mount S.M."/>
            <person name="Mu X."/>
            <person name="Myers E."/>
            <person name="Negre B."/>
            <person name="Newfeld S."/>
            <person name="Nielsen R."/>
            <person name="Noor M.A."/>
            <person name="O'Grady P."/>
            <person name="Pachter L."/>
            <person name="Papaceit M."/>
            <person name="Parisi M.J."/>
            <person name="Parisi M."/>
            <person name="Parts L."/>
            <person name="Pedersen J.S."/>
            <person name="Pesole G."/>
            <person name="Phillippy A.M."/>
            <person name="Ponting C.P."/>
            <person name="Pop M."/>
            <person name="Porcelli D."/>
            <person name="Powell J.R."/>
            <person name="Prohaska S."/>
            <person name="Pruitt K."/>
            <person name="Puig M."/>
            <person name="Quesneville H."/>
            <person name="Ram K.R."/>
            <person name="Rand D."/>
            <person name="Rasmussen M.D."/>
            <person name="Reed L.K."/>
            <person name="Reenan R."/>
            <person name="Reily A."/>
            <person name="Remington K.A."/>
            <person name="Rieger T.T."/>
            <person name="Ritchie M.G."/>
            <person name="Robin C."/>
            <person name="Rogers Y.H."/>
            <person name="Rohde C."/>
            <person name="Rozas J."/>
            <person name="Rubenfield M.J."/>
            <person name="Ruiz A."/>
            <person name="Russo S."/>
            <person name="Salzberg S.L."/>
            <person name="Sanchez-Gracia A."/>
            <person name="Saranga D.J."/>
            <person name="Sato H."/>
            <person name="Schaeffer S.W."/>
            <person name="Schatz M.C."/>
            <person name="Schlenke T."/>
            <person name="Schwartz R."/>
            <person name="Segarra C."/>
            <person name="Singh R.S."/>
            <person name="Sirot L."/>
            <person name="Sirota M."/>
            <person name="Sisneros N.B."/>
            <person name="Smith C.D."/>
            <person name="Smith T.F."/>
            <person name="Spieth J."/>
            <person name="Stage D.E."/>
            <person name="Stark A."/>
            <person name="Stephan W."/>
            <person name="Strausberg R.L."/>
            <person name="Strempel S."/>
            <person name="Sturgill D."/>
            <person name="Sutton G."/>
            <person name="Sutton G.G."/>
            <person name="Tao W."/>
            <person name="Teichmann S."/>
            <person name="Tobari Y.N."/>
            <person name="Tomimura Y."/>
            <person name="Tsolas J.M."/>
            <person name="Valente V.L."/>
            <person name="Venter E."/>
            <person name="Venter J.C."/>
            <person name="Vicario S."/>
            <person name="Vieira F.G."/>
            <person name="Vilella A.J."/>
            <person name="Villasante A."/>
            <person name="Walenz B."/>
            <person name="Wang J."/>
            <person name="Wasserman M."/>
            <person name="Watts T."/>
            <person name="Wilson D."/>
            <person name="Wilson R.K."/>
            <person name="Wing R.A."/>
            <person name="Wolfner M.F."/>
            <person name="Wong A."/>
            <person name="Wong G.K."/>
            <person name="Wu C.I."/>
            <person name="Wu G."/>
            <person name="Yamamoto D."/>
            <person name="Yang H.P."/>
            <person name="Yang S.P."/>
            <person name="Yorke J.A."/>
            <person name="Yoshida K."/>
            <person name="Zdobnov E."/>
            <person name="Zhang P."/>
            <person name="Zhang Y."/>
            <person name="Zimin A.V."/>
            <person name="Baldwin J."/>
            <person name="Abdouelleil A."/>
            <person name="Abdulkadir J."/>
            <person name="Abebe A."/>
            <person name="Abera B."/>
            <person name="Abreu J."/>
            <person name="Acer S.C."/>
            <person name="Aftuck L."/>
            <person name="Alexander A."/>
            <person name="An P."/>
            <person name="Anderson E."/>
            <person name="Anderson S."/>
            <person name="Arachi H."/>
            <person name="Azer M."/>
            <person name="Bachantsang P."/>
            <person name="Barry A."/>
            <person name="Bayul T."/>
            <person name="Berlin A."/>
            <person name="Bessette D."/>
            <person name="Bloom T."/>
            <person name="Blye J."/>
            <person name="Boguslavskiy L."/>
            <person name="Bonnet C."/>
            <person name="Boukhgalter B."/>
            <person name="Bourzgui I."/>
            <person name="Brown A."/>
            <person name="Cahill P."/>
            <person name="Channer S."/>
            <person name="Cheshatsang Y."/>
            <person name="Chuda L."/>
            <person name="Citroen M."/>
            <person name="Collymore A."/>
            <person name="Cooke P."/>
            <person name="Costello M."/>
            <person name="D'Aco K."/>
            <person name="Daza R."/>
            <person name="De Haan G."/>
            <person name="DeGray S."/>
            <person name="DeMaso C."/>
            <person name="Dhargay N."/>
            <person name="Dooley K."/>
            <person name="Dooley E."/>
            <person name="Doricent M."/>
            <person name="Dorje P."/>
            <person name="Dorjee K."/>
            <person name="Dupes A."/>
            <person name="Elong R."/>
            <person name="Falk J."/>
            <person name="Farina A."/>
            <person name="Faro S."/>
            <person name="Ferguson D."/>
            <person name="Fisher S."/>
            <person name="Foley C.D."/>
            <person name="Franke A."/>
            <person name="Friedrich D."/>
            <person name="Gadbois L."/>
            <person name="Gearin G."/>
            <person name="Gearin C.R."/>
            <person name="Giannoukos G."/>
            <person name="Goode T."/>
            <person name="Graham J."/>
            <person name="Grandbois E."/>
            <person name="Grewal S."/>
            <person name="Gyaltsen K."/>
            <person name="Hafez N."/>
            <person name="Hagos B."/>
            <person name="Hall J."/>
            <person name="Henson C."/>
            <person name="Hollinger A."/>
            <person name="Honan T."/>
            <person name="Huard M.D."/>
            <person name="Hughes L."/>
            <person name="Hurhula B."/>
            <person name="Husby M.E."/>
            <person name="Kamat A."/>
            <person name="Kanga B."/>
            <person name="Kashin S."/>
            <person name="Khazanovich D."/>
            <person name="Kisner P."/>
            <person name="Lance K."/>
            <person name="Lara M."/>
            <person name="Lee W."/>
            <person name="Lennon N."/>
            <person name="Letendre F."/>
            <person name="LeVine R."/>
            <person name="Lipovsky A."/>
            <person name="Liu X."/>
            <person name="Liu J."/>
            <person name="Liu S."/>
            <person name="Lokyitsang T."/>
            <person name="Lokyitsang Y."/>
            <person name="Lubonja R."/>
            <person name="Lui A."/>
            <person name="MacDonald P."/>
            <person name="Magnisalis V."/>
            <person name="Maru K."/>
            <person name="Matthews C."/>
            <person name="McCusker W."/>
            <person name="McDonough S."/>
            <person name="Mehta T."/>
            <person name="Meldrim J."/>
            <person name="Meneus L."/>
            <person name="Mihai O."/>
            <person name="Mihalev A."/>
            <person name="Mihova T."/>
            <person name="Mittelman R."/>
            <person name="Mlenga V."/>
            <person name="Montmayeur A."/>
            <person name="Mulrain L."/>
            <person name="Navidi A."/>
            <person name="Naylor J."/>
            <person name="Negash T."/>
            <person name="Nguyen T."/>
            <person name="Nguyen N."/>
            <person name="Nicol R."/>
            <person name="Norbu C."/>
            <person name="Norbu N."/>
            <person name="Novod N."/>
            <person name="O'Neill B."/>
            <person name="Osman S."/>
            <person name="Markiewicz E."/>
            <person name="Oyono O.L."/>
            <person name="Patti C."/>
            <person name="Phunkhang P."/>
            <person name="Pierre F."/>
            <person name="Priest M."/>
            <person name="Raghuraman S."/>
            <person name="Rege F."/>
            <person name="Reyes R."/>
            <person name="Rise C."/>
            <person name="Rogov P."/>
            <person name="Ross K."/>
            <person name="Ryan E."/>
            <person name="Settipalli S."/>
            <person name="Shea T."/>
            <person name="Sherpa N."/>
            <person name="Shi L."/>
            <person name="Shih D."/>
            <person name="Sparrow T."/>
            <person name="Spaulding J."/>
            <person name="Stalker J."/>
            <person name="Stange-Thomann N."/>
            <person name="Stavropoulos S."/>
            <person name="Stone C."/>
            <person name="Strader C."/>
            <person name="Tesfaye S."/>
            <person name="Thomson T."/>
            <person name="Thoulutsang Y."/>
            <person name="Thoulutsang D."/>
            <person name="Topham K."/>
            <person name="Topping I."/>
            <person name="Tsamla T."/>
            <person name="Vassiliev H."/>
            <person name="Vo A."/>
            <person name="Wangchuk T."/>
            <person name="Wangdi T."/>
            <person name="Weiand M."/>
            <person name="Wilkinson J."/>
            <person name="Wilson A."/>
            <person name="Yadav S."/>
            <person name="Young G."/>
            <person name="Yu Q."/>
            <person name="Zembek L."/>
            <person name="Zhong D."/>
            <person name="Zimmer A."/>
            <person name="Zwirko Z."/>
            <person name="Jaffe D.B."/>
            <person name="Alvarez P."/>
            <person name="Brockman W."/>
            <person name="Butler J."/>
            <person name="Chin C."/>
            <person name="Gnerre S."/>
            <person name="Grabherr M."/>
            <person name="Kleber M."/>
            <person name="Mauceli E."/>
            <person name="MacCallum I."/>
        </authorList>
    </citation>
    <scope>NUCLEOTIDE SEQUENCE [LARGE SCALE GENOMIC DNA]</scope>
    <source>
        <strain evidence="3">Tucson 15010-1051.87</strain>
    </source>
</reference>